<dbReference type="AlphaFoldDB" id="A0A7H1NR46"/>
<keyword evidence="1 5" id="KW-1003">Cell membrane</keyword>
<evidence type="ECO:0000256" key="2">
    <source>
        <dbReference type="ARBA" id="ARBA00022692"/>
    </source>
</evidence>
<evidence type="ECO:0000256" key="3">
    <source>
        <dbReference type="ARBA" id="ARBA00022989"/>
    </source>
</evidence>
<feature type="transmembrane region" description="Helical" evidence="5">
    <location>
        <begin position="60"/>
        <end position="79"/>
    </location>
</feature>
<keyword evidence="4 5" id="KW-0472">Membrane</keyword>
<organism evidence="6 7">
    <name type="scientific">Entomobacter blattae</name>
    <dbReference type="NCBI Taxonomy" id="2762277"/>
    <lineage>
        <taxon>Bacteria</taxon>
        <taxon>Pseudomonadati</taxon>
        <taxon>Pseudomonadota</taxon>
        <taxon>Alphaproteobacteria</taxon>
        <taxon>Acetobacterales</taxon>
        <taxon>Acetobacteraceae</taxon>
        <taxon>Entomobacter</taxon>
    </lineage>
</organism>
<feature type="transmembrane region" description="Helical" evidence="5">
    <location>
        <begin position="85"/>
        <end position="104"/>
    </location>
</feature>
<keyword evidence="2 5" id="KW-0812">Transmembrane</keyword>
<dbReference type="PANTHER" id="PTHR36116">
    <property type="entry name" value="UPF0060 MEMBRANE PROTEIN YNFA"/>
    <property type="match status" value="1"/>
</dbReference>
<dbReference type="Pfam" id="PF02694">
    <property type="entry name" value="UPF0060"/>
    <property type="match status" value="1"/>
</dbReference>
<dbReference type="EMBL" id="CP060244">
    <property type="protein sequence ID" value="QNT78256.1"/>
    <property type="molecule type" value="Genomic_DNA"/>
</dbReference>
<evidence type="ECO:0000256" key="1">
    <source>
        <dbReference type="ARBA" id="ARBA00022475"/>
    </source>
</evidence>
<keyword evidence="3 5" id="KW-1133">Transmembrane helix</keyword>
<name>A0A7H1NR46_9PROT</name>
<comment type="similarity">
    <text evidence="5">Belongs to the UPF0060 family.</text>
</comment>
<sequence>MKTLLIALVAAFAEISGCFVFWTTLRLHKSFLWLMAGLALLSLFAGLLSHMNTPYAGRAFAAYGGIYIACCLVWMGTIERTMPDLWDITGAALAIAGCVVILFAPHS</sequence>
<comment type="subcellular location">
    <subcellularLocation>
        <location evidence="5">Cell membrane</location>
        <topology evidence="5">Multi-pass membrane protein</topology>
    </subcellularLocation>
</comment>
<dbReference type="GO" id="GO:0005886">
    <property type="term" value="C:plasma membrane"/>
    <property type="evidence" value="ECO:0007669"/>
    <property type="project" value="UniProtKB-SubCell"/>
</dbReference>
<feature type="transmembrane region" description="Helical" evidence="5">
    <location>
        <begin position="30"/>
        <end position="48"/>
    </location>
</feature>
<protein>
    <submittedName>
        <fullName evidence="6">Uncharacterized protein</fullName>
    </submittedName>
</protein>
<dbReference type="InterPro" id="IPR037185">
    <property type="entry name" value="EmrE-like"/>
</dbReference>
<dbReference type="PANTHER" id="PTHR36116:SF1">
    <property type="entry name" value="UPF0060 MEMBRANE PROTEIN YNFA"/>
    <property type="match status" value="1"/>
</dbReference>
<accession>A0A7H1NR46</accession>
<evidence type="ECO:0000256" key="5">
    <source>
        <dbReference type="HAMAP-Rule" id="MF_00010"/>
    </source>
</evidence>
<dbReference type="Proteomes" id="UP000516349">
    <property type="component" value="Chromosome"/>
</dbReference>
<evidence type="ECO:0000313" key="6">
    <source>
        <dbReference type="EMBL" id="QNT78256.1"/>
    </source>
</evidence>
<evidence type="ECO:0000313" key="7">
    <source>
        <dbReference type="Proteomes" id="UP000516349"/>
    </source>
</evidence>
<reference evidence="6 7" key="1">
    <citation type="submission" date="2020-08" db="EMBL/GenBank/DDBJ databases">
        <title>Complete genome sequence of Entomobacter blattae G55GP.</title>
        <authorList>
            <person name="Poehlein A."/>
            <person name="Guzman J."/>
            <person name="Daniel R."/>
            <person name="Vilcinskas A."/>
        </authorList>
    </citation>
    <scope>NUCLEOTIDE SEQUENCE [LARGE SCALE GENOMIC DNA]</scope>
    <source>
        <strain evidence="6 7">G55GP</strain>
    </source>
</reference>
<proteinExistence type="inferred from homology"/>
<keyword evidence="7" id="KW-1185">Reference proteome</keyword>
<dbReference type="RefSeq" id="WP_203414589.1">
    <property type="nucleotide sequence ID" value="NZ_CP060244.1"/>
</dbReference>
<dbReference type="KEGG" id="ebla:JGUZn3_10280"/>
<gene>
    <name evidence="6" type="ORF">JGUZn3_10280</name>
</gene>
<dbReference type="SUPFAM" id="SSF103481">
    <property type="entry name" value="Multidrug resistance efflux transporter EmrE"/>
    <property type="match status" value="1"/>
</dbReference>
<evidence type="ECO:0000256" key="4">
    <source>
        <dbReference type="ARBA" id="ARBA00023136"/>
    </source>
</evidence>
<dbReference type="HAMAP" id="MF_00010">
    <property type="entry name" value="UPF0060"/>
    <property type="match status" value="1"/>
</dbReference>
<dbReference type="InterPro" id="IPR003844">
    <property type="entry name" value="UPF0060"/>
</dbReference>